<keyword evidence="13" id="KW-1185">Reference proteome</keyword>
<keyword evidence="4" id="KW-0949">S-adenosyl-L-methionine</keyword>
<keyword evidence="6 12" id="KW-0560">Oxidoreductase</keyword>
<gene>
    <name evidence="12" type="ORF">CLOHIR_00401</name>
</gene>
<comment type="cofactor">
    <cofactor evidence="1">
        <name>[4Fe-4S] cluster</name>
        <dbReference type="ChEBI" id="CHEBI:49883"/>
    </cofactor>
</comment>
<dbReference type="STRING" id="500633.CLOHIR_00401"/>
<protein>
    <submittedName>
        <fullName evidence="12">Glycyl-radical enzyme activating protein family protein</fullName>
        <ecNumber evidence="12">1.97.1.-</ecNumber>
    </submittedName>
</protein>
<dbReference type="InterPro" id="IPR007197">
    <property type="entry name" value="rSAM"/>
</dbReference>
<dbReference type="InterPro" id="IPR034457">
    <property type="entry name" value="Organic_radical-activating"/>
</dbReference>
<dbReference type="Pfam" id="PF00037">
    <property type="entry name" value="Fer4"/>
    <property type="match status" value="1"/>
</dbReference>
<dbReference type="SFLD" id="SFLDG01066">
    <property type="entry name" value="organic_radical-activating_enz"/>
    <property type="match status" value="1"/>
</dbReference>
<comment type="similarity">
    <text evidence="2">Belongs to the organic radical-activating enzymes family.</text>
</comment>
<dbReference type="PANTHER" id="PTHR30352">
    <property type="entry name" value="PYRUVATE FORMATE-LYASE-ACTIVATING ENZYME"/>
    <property type="match status" value="1"/>
</dbReference>
<dbReference type="PANTHER" id="PTHR30352:SF4">
    <property type="entry name" value="PYRUVATE FORMATE-LYASE 2-ACTIVATING ENZYME"/>
    <property type="match status" value="1"/>
</dbReference>
<evidence type="ECO:0000259" key="11">
    <source>
        <dbReference type="PROSITE" id="PS51918"/>
    </source>
</evidence>
<feature type="domain" description="Radical SAM core" evidence="11">
    <location>
        <begin position="21"/>
        <end position="300"/>
    </location>
</feature>
<evidence type="ECO:0000256" key="9">
    <source>
        <dbReference type="ARBA" id="ARBA00047365"/>
    </source>
</evidence>
<reference evidence="12 13" key="1">
    <citation type="submission" date="2008-09" db="EMBL/GenBank/DDBJ databases">
        <authorList>
            <person name="Fulton L."/>
            <person name="Clifton S."/>
            <person name="Fulton B."/>
            <person name="Xu J."/>
            <person name="Minx P."/>
            <person name="Pepin K.H."/>
            <person name="Johnson M."/>
            <person name="Thiruvilangam P."/>
            <person name="Bhonagiri V."/>
            <person name="Nash W.E."/>
            <person name="Mardis E.R."/>
            <person name="Wilson R.K."/>
        </authorList>
    </citation>
    <scope>NUCLEOTIDE SEQUENCE [LARGE SCALE GENOMIC DNA]</scope>
    <source>
        <strain evidence="12 13">DSM 13275</strain>
    </source>
</reference>
<name>B6FX02_PEPHT</name>
<comment type="catalytic activity">
    <reaction evidence="9">
        <text>glycyl-[protein] + reduced [flavodoxin] + S-adenosyl-L-methionine = glycin-2-yl radical-[protein] + semiquinone [flavodoxin] + 5'-deoxyadenosine + L-methionine + H(+)</text>
        <dbReference type="Rhea" id="RHEA:61976"/>
        <dbReference type="Rhea" id="RHEA-COMP:10622"/>
        <dbReference type="Rhea" id="RHEA-COMP:14480"/>
        <dbReference type="Rhea" id="RHEA-COMP:15993"/>
        <dbReference type="Rhea" id="RHEA-COMP:15994"/>
        <dbReference type="ChEBI" id="CHEBI:15378"/>
        <dbReference type="ChEBI" id="CHEBI:17319"/>
        <dbReference type="ChEBI" id="CHEBI:29947"/>
        <dbReference type="ChEBI" id="CHEBI:32722"/>
        <dbReference type="ChEBI" id="CHEBI:57618"/>
        <dbReference type="ChEBI" id="CHEBI:57844"/>
        <dbReference type="ChEBI" id="CHEBI:59789"/>
        <dbReference type="ChEBI" id="CHEBI:140311"/>
    </reaction>
</comment>
<evidence type="ECO:0000313" key="12">
    <source>
        <dbReference type="EMBL" id="EEA85922.1"/>
    </source>
</evidence>
<keyword evidence="8" id="KW-0411">Iron-sulfur</keyword>
<evidence type="ECO:0000256" key="2">
    <source>
        <dbReference type="ARBA" id="ARBA00009777"/>
    </source>
</evidence>
<dbReference type="RefSeq" id="WP_006439323.1">
    <property type="nucleotide sequence ID" value="NZ_DS995355.1"/>
</dbReference>
<dbReference type="InterPro" id="IPR001989">
    <property type="entry name" value="Radical_activat_CS"/>
</dbReference>
<dbReference type="PROSITE" id="PS00198">
    <property type="entry name" value="4FE4S_FER_1"/>
    <property type="match status" value="1"/>
</dbReference>
<dbReference type="OrthoDB" id="9782387at2"/>
<sequence>MESVNYSAKGVVFDIQRYSIHDGPGIRTIVFLKGCPLRCKWCSNPESQSYKPDLLYRKGLCIECGRCISACKAKAIDPKNKYWVDRTKCTLCGECALVCPSGALSMKGKEMTVEEVIKEVKKDDIQYYRSNGGVTLSGGEALTQPAFAKEIFKACKAKGWHTAIETEGFVNEDVIRDVVPYIDLVLLDIKSISSEPHKKFTGVDNEKIMKAAKLIQEITHTIIRVPVIPGFNANEEEITKIAQFAGSLPNVRELHLLGYHNYGEGKYELLGREYELKGVPKVKDEELEKYKKIVESYGLECKIGG</sequence>
<comment type="caution">
    <text evidence="12">The sequence shown here is derived from an EMBL/GenBank/DDBJ whole genome shotgun (WGS) entry which is preliminary data.</text>
</comment>
<dbReference type="GO" id="GO:0051539">
    <property type="term" value="F:4 iron, 4 sulfur cluster binding"/>
    <property type="evidence" value="ECO:0007669"/>
    <property type="project" value="UniProtKB-KW"/>
</dbReference>
<dbReference type="InterPro" id="IPR017900">
    <property type="entry name" value="4Fe4S_Fe_S_CS"/>
</dbReference>
<evidence type="ECO:0000256" key="4">
    <source>
        <dbReference type="ARBA" id="ARBA00022691"/>
    </source>
</evidence>
<evidence type="ECO:0000256" key="3">
    <source>
        <dbReference type="ARBA" id="ARBA00022485"/>
    </source>
</evidence>
<dbReference type="Gene3D" id="3.30.70.20">
    <property type="match status" value="1"/>
</dbReference>
<dbReference type="eggNOG" id="COG1180">
    <property type="taxonomic scope" value="Bacteria"/>
</dbReference>
<dbReference type="EC" id="1.97.1.-" evidence="12"/>
<reference evidence="12 13" key="2">
    <citation type="submission" date="2008-10" db="EMBL/GenBank/DDBJ databases">
        <title>Draft genome sequence of Clostridium hiranonis (DSM 13275).</title>
        <authorList>
            <person name="Sudarsanam P."/>
            <person name="Ley R."/>
            <person name="Guruge J."/>
            <person name="Turnbaugh P.J."/>
            <person name="Mahowald M."/>
            <person name="Liep D."/>
            <person name="Gordon J."/>
        </authorList>
    </citation>
    <scope>NUCLEOTIDE SEQUENCE [LARGE SCALE GENOMIC DNA]</scope>
    <source>
        <strain evidence="12 13">DSM 13275</strain>
    </source>
</reference>
<keyword evidence="5" id="KW-0479">Metal-binding</keyword>
<dbReference type="GO" id="GO:0046872">
    <property type="term" value="F:metal ion binding"/>
    <property type="evidence" value="ECO:0007669"/>
    <property type="project" value="UniProtKB-KW"/>
</dbReference>
<evidence type="ECO:0000313" key="13">
    <source>
        <dbReference type="Proteomes" id="UP000003178"/>
    </source>
</evidence>
<dbReference type="PROSITE" id="PS51918">
    <property type="entry name" value="RADICAL_SAM"/>
    <property type="match status" value="1"/>
</dbReference>
<keyword evidence="3" id="KW-0004">4Fe-4S</keyword>
<dbReference type="InterPro" id="IPR013785">
    <property type="entry name" value="Aldolase_TIM"/>
</dbReference>
<dbReference type="NCBIfam" id="TIGR02494">
    <property type="entry name" value="PFLE_PFLC"/>
    <property type="match status" value="1"/>
</dbReference>
<keyword evidence="7" id="KW-0408">Iron</keyword>
<dbReference type="Pfam" id="PF04055">
    <property type="entry name" value="Radical_SAM"/>
    <property type="match status" value="1"/>
</dbReference>
<dbReference type="InterPro" id="IPR058240">
    <property type="entry name" value="rSAM_sf"/>
</dbReference>
<dbReference type="InterPro" id="IPR012839">
    <property type="entry name" value="Organic_radical_activase"/>
</dbReference>
<dbReference type="PIRSF" id="PIRSF000371">
    <property type="entry name" value="PFL_act_enz"/>
    <property type="match status" value="1"/>
</dbReference>
<dbReference type="PROSITE" id="PS51379">
    <property type="entry name" value="4FE4S_FER_2"/>
    <property type="match status" value="2"/>
</dbReference>
<evidence type="ECO:0000256" key="5">
    <source>
        <dbReference type="ARBA" id="ARBA00022723"/>
    </source>
</evidence>
<evidence type="ECO:0000256" key="6">
    <source>
        <dbReference type="ARBA" id="ARBA00023002"/>
    </source>
</evidence>
<accession>B6FX02</accession>
<dbReference type="GO" id="GO:0016491">
    <property type="term" value="F:oxidoreductase activity"/>
    <property type="evidence" value="ECO:0007669"/>
    <property type="project" value="UniProtKB-KW"/>
</dbReference>
<dbReference type="InterPro" id="IPR040074">
    <property type="entry name" value="BssD/PflA/YjjW"/>
</dbReference>
<dbReference type="AlphaFoldDB" id="B6FX02"/>
<proteinExistence type="inferred from homology"/>
<dbReference type="Proteomes" id="UP000003178">
    <property type="component" value="Unassembled WGS sequence"/>
</dbReference>
<organism evidence="12 13">
    <name type="scientific">Peptacetobacter hiranonis (strain DSM 13275 / JCM 10541 / KCTC 15199 / TO-931)</name>
    <name type="common">Clostridium hiranonis</name>
    <dbReference type="NCBI Taxonomy" id="500633"/>
    <lineage>
        <taxon>Bacteria</taxon>
        <taxon>Bacillati</taxon>
        <taxon>Bacillota</taxon>
        <taxon>Clostridia</taxon>
        <taxon>Peptostreptococcales</taxon>
        <taxon>Peptostreptococcaceae</taxon>
        <taxon>Peptacetobacter</taxon>
    </lineage>
</organism>
<evidence type="ECO:0000256" key="8">
    <source>
        <dbReference type="ARBA" id="ARBA00023014"/>
    </source>
</evidence>
<dbReference type="Gene3D" id="3.20.20.70">
    <property type="entry name" value="Aldolase class I"/>
    <property type="match status" value="1"/>
</dbReference>
<dbReference type="SFLD" id="SFLDS00029">
    <property type="entry name" value="Radical_SAM"/>
    <property type="match status" value="1"/>
</dbReference>
<feature type="domain" description="4Fe-4S ferredoxin-type" evidence="10">
    <location>
        <begin position="52"/>
        <end position="79"/>
    </location>
</feature>
<evidence type="ECO:0000259" key="10">
    <source>
        <dbReference type="PROSITE" id="PS51379"/>
    </source>
</evidence>
<dbReference type="SUPFAM" id="SSF102114">
    <property type="entry name" value="Radical SAM enzymes"/>
    <property type="match status" value="1"/>
</dbReference>
<dbReference type="CDD" id="cd01335">
    <property type="entry name" value="Radical_SAM"/>
    <property type="match status" value="1"/>
</dbReference>
<dbReference type="HOGENOM" id="CLU_058969_0_0_9"/>
<dbReference type="PROSITE" id="PS01087">
    <property type="entry name" value="RADICAL_ACTIVATING"/>
    <property type="match status" value="1"/>
</dbReference>
<dbReference type="InterPro" id="IPR017896">
    <property type="entry name" value="4Fe4S_Fe-S-bd"/>
</dbReference>
<dbReference type="EMBL" id="ABWP01000012">
    <property type="protein sequence ID" value="EEA85922.1"/>
    <property type="molecule type" value="Genomic_DNA"/>
</dbReference>
<evidence type="ECO:0000256" key="7">
    <source>
        <dbReference type="ARBA" id="ARBA00023004"/>
    </source>
</evidence>
<dbReference type="SUPFAM" id="SSF54862">
    <property type="entry name" value="4Fe-4S ferredoxins"/>
    <property type="match status" value="1"/>
</dbReference>
<evidence type="ECO:0000256" key="1">
    <source>
        <dbReference type="ARBA" id="ARBA00001966"/>
    </source>
</evidence>
<dbReference type="SFLD" id="SFLDG01118">
    <property type="entry name" value="activating_enzymes__group_2"/>
    <property type="match status" value="1"/>
</dbReference>
<feature type="domain" description="4Fe-4S ferredoxin-type" evidence="10">
    <location>
        <begin position="80"/>
        <end position="109"/>
    </location>
</feature>